<name>A0A6I3LP91_9FLAO</name>
<dbReference type="GO" id="GO:0003950">
    <property type="term" value="F:NAD+ poly-ADP-ribosyltransferase activity"/>
    <property type="evidence" value="ECO:0007669"/>
    <property type="project" value="InterPro"/>
</dbReference>
<comment type="similarity">
    <text evidence="1 5">Belongs to the KptA/TPT1 family.</text>
</comment>
<gene>
    <name evidence="5" type="primary">kptA</name>
    <name evidence="6" type="ORF">GJV76_13545</name>
</gene>
<dbReference type="GO" id="GO:0006388">
    <property type="term" value="P:tRNA splicing, via endonucleolytic cleavage and ligation"/>
    <property type="evidence" value="ECO:0007669"/>
    <property type="project" value="UniProtKB-UniRule"/>
</dbReference>
<dbReference type="AlphaFoldDB" id="A0A6I3LP91"/>
<dbReference type="InterPro" id="IPR042080">
    <property type="entry name" value="RNA_2'-PTrans_N"/>
</dbReference>
<dbReference type="Gene3D" id="3.20.170.30">
    <property type="match status" value="1"/>
</dbReference>
<evidence type="ECO:0000256" key="2">
    <source>
        <dbReference type="ARBA" id="ARBA00022679"/>
    </source>
</evidence>
<evidence type="ECO:0000313" key="7">
    <source>
        <dbReference type="Proteomes" id="UP000438760"/>
    </source>
</evidence>
<dbReference type="PANTHER" id="PTHR12684:SF2">
    <property type="entry name" value="TRNA 2'-PHOSPHOTRANSFERASE 1"/>
    <property type="match status" value="1"/>
</dbReference>
<organism evidence="6 7">
    <name type="scientific">Myroides albus</name>
    <dbReference type="NCBI Taxonomy" id="2562892"/>
    <lineage>
        <taxon>Bacteria</taxon>
        <taxon>Pseudomonadati</taxon>
        <taxon>Bacteroidota</taxon>
        <taxon>Flavobacteriia</taxon>
        <taxon>Flavobacteriales</taxon>
        <taxon>Flavobacteriaceae</taxon>
        <taxon>Myroides</taxon>
    </lineage>
</organism>
<dbReference type="Pfam" id="PF01885">
    <property type="entry name" value="PTS_2-RNA"/>
    <property type="match status" value="1"/>
</dbReference>
<evidence type="ECO:0000256" key="4">
    <source>
        <dbReference type="ARBA" id="ARBA00025212"/>
    </source>
</evidence>
<proteinExistence type="inferred from homology"/>
<comment type="caution">
    <text evidence="6">The sequence shown here is derived from an EMBL/GenBank/DDBJ whole genome shotgun (WGS) entry which is preliminary data.</text>
</comment>
<sequence>MDEKKKKAIGKFISLILRHEPSQIGIVLDNEGWANVEELIAKSAMKGVCFSKEELDEIVSTNDKKRYTYNEDGLKIRANQGHSLNVDLGLVEKEPPMFLYHGTSERFVQSILNTGISKMQRQHVHLSKDKETAIQVGSRRGKAKVFTVLAGQMYQDGFKFYQSENGVWLTDIVDKKYLSK</sequence>
<dbReference type="Gene3D" id="1.10.10.970">
    <property type="entry name" value="RNA 2'-phosphotransferase, Tpt1/KptA family, N-terminal domain"/>
    <property type="match status" value="1"/>
</dbReference>
<reference evidence="6 7" key="1">
    <citation type="submission" date="2019-11" db="EMBL/GenBank/DDBJ databases">
        <title>Genome of Strain BIT-d1.</title>
        <authorList>
            <person name="Yang Y."/>
        </authorList>
    </citation>
    <scope>NUCLEOTIDE SEQUENCE [LARGE SCALE GENOMIC DNA]</scope>
    <source>
        <strain evidence="6 7">BIT-d1</strain>
    </source>
</reference>
<protein>
    <recommendedName>
        <fullName evidence="5">Probable RNA 2'-phosphotransferase</fullName>
        <ecNumber evidence="5">2.7.1.-</ecNumber>
    </recommendedName>
</protein>
<dbReference type="InterPro" id="IPR022928">
    <property type="entry name" value="RNA_2'-PTrans_KptA"/>
</dbReference>
<keyword evidence="2 5" id="KW-0808">Transferase</keyword>
<dbReference type="EC" id="2.7.1.-" evidence="5"/>
<dbReference type="SUPFAM" id="SSF56399">
    <property type="entry name" value="ADP-ribosylation"/>
    <property type="match status" value="1"/>
</dbReference>
<evidence type="ECO:0000256" key="5">
    <source>
        <dbReference type="HAMAP-Rule" id="MF_00299"/>
    </source>
</evidence>
<evidence type="ECO:0000256" key="1">
    <source>
        <dbReference type="ARBA" id="ARBA00009836"/>
    </source>
</evidence>
<dbReference type="InterPro" id="IPR042081">
    <property type="entry name" value="RNA_2'-PTrans_C"/>
</dbReference>
<dbReference type="HAMAP" id="MF_00299">
    <property type="entry name" value="KptA"/>
    <property type="match status" value="1"/>
</dbReference>
<dbReference type="PANTHER" id="PTHR12684">
    <property type="entry name" value="PUTATIVE PHOSPHOTRANSFERASE"/>
    <property type="match status" value="1"/>
</dbReference>
<evidence type="ECO:0000313" key="6">
    <source>
        <dbReference type="EMBL" id="MTG99140.1"/>
    </source>
</evidence>
<dbReference type="OrthoDB" id="4537997at2"/>
<dbReference type="RefSeq" id="WP_155093140.1">
    <property type="nucleotide sequence ID" value="NZ_CP102754.1"/>
</dbReference>
<dbReference type="Proteomes" id="UP000438760">
    <property type="component" value="Unassembled WGS sequence"/>
</dbReference>
<comment type="function">
    <text evidence="4 5">Removes the 2'-phosphate from RNA via an intermediate in which the phosphate is ADP-ribosylated by NAD followed by a presumed transesterification to release the RNA and generate ADP-ribose 1''-2''-cyclic phosphate (APPR&gt;P). May function as an ADP-ribosylase.</text>
</comment>
<keyword evidence="7" id="KW-1185">Reference proteome</keyword>
<evidence type="ECO:0000256" key="3">
    <source>
        <dbReference type="ARBA" id="ARBA00023027"/>
    </source>
</evidence>
<dbReference type="NCBIfam" id="NF002014">
    <property type="entry name" value="PRK00819.1-4"/>
    <property type="match status" value="1"/>
</dbReference>
<accession>A0A6I3LP91</accession>
<keyword evidence="3 5" id="KW-0520">NAD</keyword>
<dbReference type="GO" id="GO:0000215">
    <property type="term" value="F:tRNA 2'-phosphotransferase activity"/>
    <property type="evidence" value="ECO:0007669"/>
    <property type="project" value="TreeGrafter"/>
</dbReference>
<dbReference type="InterPro" id="IPR002745">
    <property type="entry name" value="Ptrans_KptA/Tpt1"/>
</dbReference>
<dbReference type="EMBL" id="WMJX01000046">
    <property type="protein sequence ID" value="MTG99140.1"/>
    <property type="molecule type" value="Genomic_DNA"/>
</dbReference>